<name>A0A2M8RY56_9PAST</name>
<dbReference type="Pfam" id="PF05939">
    <property type="entry name" value="Phage_min_tail"/>
    <property type="match status" value="1"/>
</dbReference>
<dbReference type="RefSeq" id="WP_100295784.1">
    <property type="nucleotide sequence ID" value="NZ_PHGZ01000004.1"/>
</dbReference>
<dbReference type="OrthoDB" id="8607203at2"/>
<organism evidence="1 2">
    <name type="scientific">Caviibacterium pharyngocola</name>
    <dbReference type="NCBI Taxonomy" id="28159"/>
    <lineage>
        <taxon>Bacteria</taxon>
        <taxon>Pseudomonadati</taxon>
        <taxon>Pseudomonadota</taxon>
        <taxon>Gammaproteobacteria</taxon>
        <taxon>Pasteurellales</taxon>
        <taxon>Pasteurellaceae</taxon>
        <taxon>Caviibacterium</taxon>
    </lineage>
</organism>
<reference evidence="1 2" key="1">
    <citation type="submission" date="2017-11" db="EMBL/GenBank/DDBJ databases">
        <title>Reclassification of Bisgaard taxon 5 as Caviibacterium pharyngocola gen. nov., sp. nov.</title>
        <authorList>
            <person name="Christensen H."/>
        </authorList>
    </citation>
    <scope>NUCLEOTIDE SEQUENCE [LARGE SCALE GENOMIC DNA]</scope>
    <source>
        <strain evidence="1 2">7_3</strain>
    </source>
</reference>
<dbReference type="Proteomes" id="UP000230282">
    <property type="component" value="Unassembled WGS sequence"/>
</dbReference>
<dbReference type="InterPro" id="IPR010265">
    <property type="entry name" value="Phage_lambda_TipM"/>
</dbReference>
<comment type="caution">
    <text evidence="1">The sequence shown here is derived from an EMBL/GenBank/DDBJ whole genome shotgun (WGS) entry which is preliminary data.</text>
</comment>
<evidence type="ECO:0000313" key="2">
    <source>
        <dbReference type="Proteomes" id="UP000230282"/>
    </source>
</evidence>
<evidence type="ECO:0000313" key="1">
    <source>
        <dbReference type="EMBL" id="PJG83819.1"/>
    </source>
</evidence>
<protein>
    <submittedName>
        <fullName evidence="1">Phage tail protein</fullName>
    </submittedName>
</protein>
<dbReference type="EMBL" id="PHGZ01000004">
    <property type="protein sequence ID" value="PJG83819.1"/>
    <property type="molecule type" value="Genomic_DNA"/>
</dbReference>
<gene>
    <name evidence="1" type="ORF">CVP04_01645</name>
</gene>
<accession>A0A2M8RY56</accession>
<proteinExistence type="predicted"/>
<keyword evidence="2" id="KW-1185">Reference proteome</keyword>
<sequence>METFKWCIRPEFTVENSPKVNEIEFGDGYTQRQARAINNLLRVYPVVVKVRNKVRLEVDEFLARHKGVEPFYFHDPFTNSRKKVVCSKWPAKMGKTYTEFSCEFREVP</sequence>
<dbReference type="AlphaFoldDB" id="A0A2M8RY56"/>